<dbReference type="Proteomes" id="UP000202922">
    <property type="component" value="Unassembled WGS sequence"/>
</dbReference>
<evidence type="ECO:0000259" key="1">
    <source>
        <dbReference type="Pfam" id="PF01575"/>
    </source>
</evidence>
<accession>A0A238KN76</accession>
<dbReference type="RefSeq" id="WP_093967655.1">
    <property type="nucleotide sequence ID" value="NZ_FXYE01000002.1"/>
</dbReference>
<dbReference type="SUPFAM" id="SSF54637">
    <property type="entry name" value="Thioesterase/thiol ester dehydrase-isomerase"/>
    <property type="match status" value="1"/>
</dbReference>
<name>A0A238KN76_9RHOB</name>
<dbReference type="InterPro" id="IPR002539">
    <property type="entry name" value="MaoC-like_dom"/>
</dbReference>
<reference evidence="3" key="1">
    <citation type="submission" date="2017-05" db="EMBL/GenBank/DDBJ databases">
        <authorList>
            <person name="Rodrigo-Torres L."/>
            <person name="Arahal R. D."/>
            <person name="Lucena T."/>
        </authorList>
    </citation>
    <scope>NUCLEOTIDE SEQUENCE [LARGE SCALE GENOMIC DNA]</scope>
    <source>
        <strain evidence="3">CECT 8621</strain>
    </source>
</reference>
<dbReference type="PANTHER" id="PTHR42993">
    <property type="entry name" value="MAOC-LIKE DEHYDRATASE DOMAIN-CONTAINING PROTEIN"/>
    <property type="match status" value="1"/>
</dbReference>
<organism evidence="2 3">
    <name type="scientific">Actibacterium lipolyticum</name>
    <dbReference type="NCBI Taxonomy" id="1524263"/>
    <lineage>
        <taxon>Bacteria</taxon>
        <taxon>Pseudomonadati</taxon>
        <taxon>Pseudomonadota</taxon>
        <taxon>Alphaproteobacteria</taxon>
        <taxon>Rhodobacterales</taxon>
        <taxon>Roseobacteraceae</taxon>
        <taxon>Actibacterium</taxon>
    </lineage>
</organism>
<dbReference type="GO" id="GO:0004300">
    <property type="term" value="F:enoyl-CoA hydratase activity"/>
    <property type="evidence" value="ECO:0007669"/>
    <property type="project" value="UniProtKB-EC"/>
</dbReference>
<feature type="domain" description="MaoC-like" evidence="1">
    <location>
        <begin position="13"/>
        <end position="125"/>
    </location>
</feature>
<gene>
    <name evidence="2" type="ORF">COL8621_02512</name>
</gene>
<proteinExistence type="predicted"/>
<keyword evidence="2" id="KW-0456">Lyase</keyword>
<keyword evidence="3" id="KW-1185">Reference proteome</keyword>
<dbReference type="InterPro" id="IPR039375">
    <property type="entry name" value="NodN-like"/>
</dbReference>
<sequence>MPKTADIAELSRLIGQEIGVSDWITVDQARIDSFAHATDDHQFIHVDPEAAAPSPFGGTIAHGFLTLSLLSAMSYQVMPEVRGAAMGVNYGLNRVRFISPVKSGARIRGRFVLVDVSETKPGEITFKLNVTVEIEGQEKPALVAEWINRRYLDGAS</sequence>
<dbReference type="OrthoDB" id="9801735at2"/>
<evidence type="ECO:0000313" key="2">
    <source>
        <dbReference type="EMBL" id="SMX44263.1"/>
    </source>
</evidence>
<dbReference type="Gene3D" id="3.10.129.10">
    <property type="entry name" value="Hotdog Thioesterase"/>
    <property type="match status" value="1"/>
</dbReference>
<dbReference type="InterPro" id="IPR029069">
    <property type="entry name" value="HotDog_dom_sf"/>
</dbReference>
<evidence type="ECO:0000313" key="3">
    <source>
        <dbReference type="Proteomes" id="UP000202922"/>
    </source>
</evidence>
<dbReference type="CDD" id="cd03450">
    <property type="entry name" value="NodN"/>
    <property type="match status" value="1"/>
</dbReference>
<dbReference type="EMBL" id="FXYE01000002">
    <property type="protein sequence ID" value="SMX44263.1"/>
    <property type="molecule type" value="Genomic_DNA"/>
</dbReference>
<dbReference type="PANTHER" id="PTHR42993:SF1">
    <property type="entry name" value="MAOC-LIKE DEHYDRATASE DOMAIN-CONTAINING PROTEIN"/>
    <property type="match status" value="1"/>
</dbReference>
<dbReference type="Pfam" id="PF01575">
    <property type="entry name" value="MaoC_dehydratas"/>
    <property type="match status" value="1"/>
</dbReference>
<dbReference type="EC" id="4.2.1.17" evidence="2"/>
<dbReference type="AlphaFoldDB" id="A0A238KN76"/>
<protein>
    <submittedName>
        <fullName evidence="2">Putative enoyl-CoA hydratase 1</fullName>
        <ecNumber evidence="2">4.2.1.17</ecNumber>
    </submittedName>
</protein>